<dbReference type="PANTHER" id="PTHR43364">
    <property type="entry name" value="NADH-SPECIFIC METHYLGLYOXAL REDUCTASE-RELATED"/>
    <property type="match status" value="1"/>
</dbReference>
<dbReference type="InterPro" id="IPR023210">
    <property type="entry name" value="NADP_OxRdtase_dom"/>
</dbReference>
<evidence type="ECO:0000256" key="1">
    <source>
        <dbReference type="ARBA" id="ARBA00023002"/>
    </source>
</evidence>
<dbReference type="AlphaFoldDB" id="A0A5C4W7B1"/>
<dbReference type="RefSeq" id="WP_139633401.1">
    <property type="nucleotide sequence ID" value="NZ_VDLX02000010.1"/>
</dbReference>
<feature type="domain" description="NADP-dependent oxidoreductase" evidence="2">
    <location>
        <begin position="17"/>
        <end position="321"/>
    </location>
</feature>
<protein>
    <submittedName>
        <fullName evidence="3">Aldo/keto reductase</fullName>
    </submittedName>
</protein>
<dbReference type="Gene3D" id="3.20.20.100">
    <property type="entry name" value="NADP-dependent oxidoreductase domain"/>
    <property type="match status" value="1"/>
</dbReference>
<evidence type="ECO:0000313" key="4">
    <source>
        <dbReference type="Proteomes" id="UP000312512"/>
    </source>
</evidence>
<dbReference type="InterPro" id="IPR036812">
    <property type="entry name" value="NAD(P)_OxRdtase_dom_sf"/>
</dbReference>
<comment type="caution">
    <text evidence="3">The sequence shown here is derived from an EMBL/GenBank/DDBJ whole genome shotgun (WGS) entry which is preliminary data.</text>
</comment>
<evidence type="ECO:0000259" key="2">
    <source>
        <dbReference type="Pfam" id="PF00248"/>
    </source>
</evidence>
<sequence length="344" mass="37008">MDYLNLGRSGLRVFRACLGTMNFGTGHGLAASDEATAGRVIDAFLETGGTFIDTADLYHRGETEEIVGRALKGRREHVVLATKGAMPVGAEGRGLSRRHLTRALDASLRRLGTDHIDLYQCHQWDPATPIEETMATLDGFVRQGKVRYLGCSNFTATQIVESQWAAAQAGGTPFVSLQPQYSLVQRVIEAEVLPACERHGLGTVVYGTLGGGVLTGRYRRGEAPDPDSRMGRLLGRSMPGARGWATSLLNDRNLGIAEELVKVAAGLGADPSQVALAWVARRPGVTSVLLGPRSVEQLRSNLAAFDLDLPEEAAARLDEVSRLDLGPMDGSFFHLAPRGNLAHR</sequence>
<dbReference type="Proteomes" id="UP000312512">
    <property type="component" value="Unassembled WGS sequence"/>
</dbReference>
<keyword evidence="4" id="KW-1185">Reference proteome</keyword>
<accession>A0A5C4W7B1</accession>
<reference evidence="3 4" key="1">
    <citation type="submission" date="2019-10" db="EMBL/GenBank/DDBJ databases">
        <title>Nonomuraea sp. nov., isolated from Phyllanthus amarus.</title>
        <authorList>
            <person name="Klykleung N."/>
            <person name="Tanasupawat S."/>
        </authorList>
    </citation>
    <scope>NUCLEOTIDE SEQUENCE [LARGE SCALE GENOMIC DNA]</scope>
    <source>
        <strain evidence="3 4">PA1-10</strain>
    </source>
</reference>
<dbReference type="EMBL" id="VDLX02000010">
    <property type="protein sequence ID" value="KAB8192331.1"/>
    <property type="molecule type" value="Genomic_DNA"/>
</dbReference>
<keyword evidence="1" id="KW-0560">Oxidoreductase</keyword>
<name>A0A5C4W7B1_9ACTN</name>
<dbReference type="GO" id="GO:0005829">
    <property type="term" value="C:cytosol"/>
    <property type="evidence" value="ECO:0007669"/>
    <property type="project" value="UniProtKB-ARBA"/>
</dbReference>
<dbReference type="OrthoDB" id="9768793at2"/>
<proteinExistence type="predicted"/>
<dbReference type="Pfam" id="PF00248">
    <property type="entry name" value="Aldo_ket_red"/>
    <property type="match status" value="1"/>
</dbReference>
<dbReference type="FunFam" id="3.20.20.100:FF:000004">
    <property type="entry name" value="Oxidoreductase, aldo/keto reductase"/>
    <property type="match status" value="1"/>
</dbReference>
<dbReference type="InterPro" id="IPR050523">
    <property type="entry name" value="AKR_Detox_Biosynth"/>
</dbReference>
<gene>
    <name evidence="3" type="ORF">FH608_027055</name>
</gene>
<evidence type="ECO:0000313" key="3">
    <source>
        <dbReference type="EMBL" id="KAB8192331.1"/>
    </source>
</evidence>
<organism evidence="3 4">
    <name type="scientific">Nonomuraea phyllanthi</name>
    <dbReference type="NCBI Taxonomy" id="2219224"/>
    <lineage>
        <taxon>Bacteria</taxon>
        <taxon>Bacillati</taxon>
        <taxon>Actinomycetota</taxon>
        <taxon>Actinomycetes</taxon>
        <taxon>Streptosporangiales</taxon>
        <taxon>Streptosporangiaceae</taxon>
        <taxon>Nonomuraea</taxon>
    </lineage>
</organism>
<dbReference type="SUPFAM" id="SSF51430">
    <property type="entry name" value="NAD(P)-linked oxidoreductase"/>
    <property type="match status" value="1"/>
</dbReference>
<dbReference type="GO" id="GO:0016491">
    <property type="term" value="F:oxidoreductase activity"/>
    <property type="evidence" value="ECO:0007669"/>
    <property type="project" value="UniProtKB-KW"/>
</dbReference>
<dbReference type="PANTHER" id="PTHR43364:SF4">
    <property type="entry name" value="NAD(P)-LINKED OXIDOREDUCTASE SUPERFAMILY PROTEIN"/>
    <property type="match status" value="1"/>
</dbReference>